<evidence type="ECO:0000313" key="2">
    <source>
        <dbReference type="EMBL" id="CNG01790.1"/>
    </source>
</evidence>
<dbReference type="PANTHER" id="PTHR31497">
    <property type="entry name" value="AUTOCRINE PROLIFERATION REPRESSOR PROTEIN A"/>
    <property type="match status" value="1"/>
</dbReference>
<dbReference type="PIRSF" id="PIRSF014728">
    <property type="entry name" value="PqaA"/>
    <property type="match status" value="1"/>
</dbReference>
<dbReference type="PROSITE" id="PS51257">
    <property type="entry name" value="PROKAR_LIPOPROTEIN"/>
    <property type="match status" value="1"/>
</dbReference>
<dbReference type="Gene3D" id="3.40.50.1820">
    <property type="entry name" value="alpha/beta hydrolase"/>
    <property type="match status" value="1"/>
</dbReference>
<keyword evidence="1" id="KW-0732">Signal</keyword>
<dbReference type="RefSeq" id="WP_050073815.1">
    <property type="nucleotide sequence ID" value="NZ_CPZJ01000011.1"/>
</dbReference>
<proteinExistence type="predicted"/>
<accession>A0A0T9ME79</accession>
<reference evidence="2 3" key="1">
    <citation type="submission" date="2015-03" db="EMBL/GenBank/DDBJ databases">
        <authorList>
            <person name="Murphy D."/>
        </authorList>
    </citation>
    <scope>NUCLEOTIDE SEQUENCE [LARGE SCALE GENOMIC DNA]</scope>
    <source>
        <strain evidence="2 3">BR165/97</strain>
    </source>
</reference>
<evidence type="ECO:0000256" key="1">
    <source>
        <dbReference type="SAM" id="SignalP"/>
    </source>
</evidence>
<sequence>MPRYLTALMCGLPLLFTASCLAQVDVEAAKCSDTDFTQVLSCYREKLAAEPLIYNLLSQENLPGLEWRRYQLTSQNWSPESLVSPAAWQHEVEIFIPENSTSTKALVVINNGINYGTETIPPSGPGDFAIETLQNIARSTDTVVIAISTIPNQYLEYQQDGNPRKEDYSVARSWTLFIDAPEVRSTLPLHVPMVAAISQAMTMAQQALPEKAVDSFIVTGLSKRGWTSWLTAIADSRVEAIVPFVIDLLDTRAALEHMYQSYGGNWPIAFTPYYQEEIDKKLNTPGFAKLMQIMDPLQYLASEYQPRLSIAKYIINASGDDFYVPDNTDFYYDKLPGDKTLRVAPNSSHSGIKAFSEQSLITFVNRLRQATPIPQFNTTIAMKDKVQTITVSLSETPEKVLLWTAANPDARDFRYACDVRYTAFPLAVTPNNTLEVALNTPAIGWQATFIEATFSDGFVATTPVYISPQESYPTTAPPGGGPACKTLPGRALITPDDARAIDDPDEAEAQL</sequence>
<dbReference type="EMBL" id="CPZJ01000011">
    <property type="protein sequence ID" value="CNG01790.1"/>
    <property type="molecule type" value="Genomic_DNA"/>
</dbReference>
<dbReference type="STRING" id="631.CH53_2175"/>
<dbReference type="Proteomes" id="UP000038750">
    <property type="component" value="Unassembled WGS sequence"/>
</dbReference>
<dbReference type="PANTHER" id="PTHR31497:SF0">
    <property type="entry name" value="AUTOCRINE PROLIFERATION REPRESSOR PROTEIN A"/>
    <property type="match status" value="1"/>
</dbReference>
<feature type="signal peptide" evidence="1">
    <location>
        <begin position="1"/>
        <end position="22"/>
    </location>
</feature>
<organism evidence="2 3">
    <name type="scientific">Yersinia intermedia</name>
    <dbReference type="NCBI Taxonomy" id="631"/>
    <lineage>
        <taxon>Bacteria</taxon>
        <taxon>Pseudomonadati</taxon>
        <taxon>Pseudomonadota</taxon>
        <taxon>Gammaproteobacteria</taxon>
        <taxon>Enterobacterales</taxon>
        <taxon>Yersiniaceae</taxon>
        <taxon>Yersinia</taxon>
    </lineage>
</organism>
<dbReference type="AlphaFoldDB" id="A0A0T9ME79"/>
<dbReference type="Pfam" id="PF10142">
    <property type="entry name" value="PhoPQ_related"/>
    <property type="match status" value="1"/>
</dbReference>
<feature type="chain" id="PRO_5006693286" evidence="1">
    <location>
        <begin position="23"/>
        <end position="511"/>
    </location>
</feature>
<gene>
    <name evidence="2" type="ORF">ERS008530_02716</name>
</gene>
<dbReference type="InterPro" id="IPR029058">
    <property type="entry name" value="AB_hydrolase_fold"/>
</dbReference>
<dbReference type="InterPro" id="IPR009199">
    <property type="entry name" value="PhoPQ-act_pathogen-rel_PqaA"/>
</dbReference>
<evidence type="ECO:0000313" key="3">
    <source>
        <dbReference type="Proteomes" id="UP000038750"/>
    </source>
</evidence>
<dbReference type="OrthoDB" id="8950502at2"/>
<name>A0A0T9ME79_YERIN</name>
<dbReference type="eggNOG" id="COG4287">
    <property type="taxonomic scope" value="Bacteria"/>
</dbReference>
<dbReference type="ESTHER" id="yerin-c4t634">
    <property type="family name" value="PhoPQ_related"/>
</dbReference>
<protein>
    <submittedName>
        <fullName evidence="2">Phop/Q-regulated protein PqaA</fullName>
    </submittedName>
</protein>
<dbReference type="SUPFAM" id="SSF53474">
    <property type="entry name" value="alpha/beta-Hydrolases"/>
    <property type="match status" value="1"/>
</dbReference>